<dbReference type="InterPro" id="IPR006122">
    <property type="entry name" value="HMA_Cu_ion-bd"/>
</dbReference>
<evidence type="ECO:0000256" key="18">
    <source>
        <dbReference type="ARBA" id="ARBA00029719"/>
    </source>
</evidence>
<dbReference type="InterPro" id="IPR023214">
    <property type="entry name" value="HAD_sf"/>
</dbReference>
<keyword evidence="14 21" id="KW-1133">Transmembrane helix</keyword>
<dbReference type="NCBIfam" id="TIGR01525">
    <property type="entry name" value="ATPase-IB_hvy"/>
    <property type="match status" value="1"/>
</dbReference>
<dbReference type="Pfam" id="PF00702">
    <property type="entry name" value="Hydrolase"/>
    <property type="match status" value="1"/>
</dbReference>
<keyword evidence="5" id="KW-0813">Transport</keyword>
<evidence type="ECO:0000256" key="17">
    <source>
        <dbReference type="ARBA" id="ARBA00023136"/>
    </source>
</evidence>
<dbReference type="PROSITE" id="PS01047">
    <property type="entry name" value="HMA_1"/>
    <property type="match status" value="1"/>
</dbReference>
<dbReference type="EMBL" id="BMDT01000003">
    <property type="protein sequence ID" value="GGI65436.1"/>
    <property type="molecule type" value="Genomic_DNA"/>
</dbReference>
<dbReference type="CDD" id="cd02094">
    <property type="entry name" value="P-type_ATPase_Cu-like"/>
    <property type="match status" value="1"/>
</dbReference>
<reference evidence="23" key="2">
    <citation type="submission" date="2020-09" db="EMBL/GenBank/DDBJ databases">
        <authorList>
            <person name="Sun Q."/>
            <person name="Sedlacek I."/>
        </authorList>
    </citation>
    <scope>NUCLEOTIDE SEQUENCE</scope>
    <source>
        <strain evidence="23">CCM 8433</strain>
    </source>
</reference>
<dbReference type="RefSeq" id="WP_188367271.1">
    <property type="nucleotide sequence ID" value="NZ_BMDT01000003.1"/>
</dbReference>
<dbReference type="InterPro" id="IPR036412">
    <property type="entry name" value="HAD-like_sf"/>
</dbReference>
<evidence type="ECO:0000313" key="24">
    <source>
        <dbReference type="Proteomes" id="UP000622610"/>
    </source>
</evidence>
<dbReference type="CDD" id="cd00371">
    <property type="entry name" value="HMA"/>
    <property type="match status" value="2"/>
</dbReference>
<dbReference type="GO" id="GO:0016887">
    <property type="term" value="F:ATP hydrolysis activity"/>
    <property type="evidence" value="ECO:0007669"/>
    <property type="project" value="InterPro"/>
</dbReference>
<feature type="transmembrane region" description="Helical" evidence="21">
    <location>
        <begin position="236"/>
        <end position="255"/>
    </location>
</feature>
<dbReference type="PROSITE" id="PS00154">
    <property type="entry name" value="ATPASE_E1_E2"/>
    <property type="match status" value="1"/>
</dbReference>
<dbReference type="FunFam" id="3.40.50.1000:FF:000031">
    <property type="entry name" value="Probable copper-transporting ATPase HMA5"/>
    <property type="match status" value="1"/>
</dbReference>
<dbReference type="InterPro" id="IPR023298">
    <property type="entry name" value="ATPase_P-typ_TM_dom_sf"/>
</dbReference>
<feature type="transmembrane region" description="Helical" evidence="21">
    <location>
        <begin position="762"/>
        <end position="784"/>
    </location>
</feature>
<dbReference type="NCBIfam" id="TIGR01494">
    <property type="entry name" value="ATPase_P-type"/>
    <property type="match status" value="1"/>
</dbReference>
<reference evidence="23" key="1">
    <citation type="journal article" date="2014" name="Int. J. Syst. Evol. Microbiol.">
        <title>Complete genome sequence of Corynebacterium casei LMG S-19264T (=DSM 44701T), isolated from a smear-ripened cheese.</title>
        <authorList>
            <consortium name="US DOE Joint Genome Institute (JGI-PGF)"/>
            <person name="Walter F."/>
            <person name="Albersmeier A."/>
            <person name="Kalinowski J."/>
            <person name="Ruckert C."/>
        </authorList>
    </citation>
    <scope>NUCLEOTIDE SEQUENCE</scope>
    <source>
        <strain evidence="23">CCM 8433</strain>
    </source>
</reference>
<keyword evidence="13" id="KW-1278">Translocase</keyword>
<dbReference type="Pfam" id="PF00122">
    <property type="entry name" value="E1-E2_ATPase"/>
    <property type="match status" value="1"/>
</dbReference>
<keyword evidence="9 21" id="KW-0547">Nucleotide-binding</keyword>
<keyword evidence="12" id="KW-0460">Magnesium</keyword>
<dbReference type="PRINTS" id="PR00119">
    <property type="entry name" value="CATATPASE"/>
</dbReference>
<dbReference type="SFLD" id="SFLDF00027">
    <property type="entry name" value="p-type_atpase"/>
    <property type="match status" value="1"/>
</dbReference>
<comment type="subcellular location">
    <subcellularLocation>
        <location evidence="1">Cell membrane</location>
        <topology evidence="1">Multi-pass membrane protein</topology>
    </subcellularLocation>
</comment>
<evidence type="ECO:0000256" key="8">
    <source>
        <dbReference type="ARBA" id="ARBA00022737"/>
    </source>
</evidence>
<dbReference type="PROSITE" id="PS50846">
    <property type="entry name" value="HMA_2"/>
    <property type="match status" value="2"/>
</dbReference>
<dbReference type="FunFam" id="3.30.70.100:FF:000005">
    <property type="entry name" value="Copper-exporting P-type ATPase A"/>
    <property type="match status" value="2"/>
</dbReference>
<dbReference type="SUPFAM" id="SSF81653">
    <property type="entry name" value="Calcium ATPase, transduction domain A"/>
    <property type="match status" value="1"/>
</dbReference>
<comment type="similarity">
    <text evidence="2 21">Belongs to the cation transport ATPase (P-type) (TC 3.A.3) family. Type IB subfamily.</text>
</comment>
<dbReference type="SUPFAM" id="SSF81665">
    <property type="entry name" value="Calcium ATPase, transmembrane domain M"/>
    <property type="match status" value="1"/>
</dbReference>
<dbReference type="InterPro" id="IPR027256">
    <property type="entry name" value="P-typ_ATPase_IB"/>
</dbReference>
<keyword evidence="21" id="KW-1003">Cell membrane</keyword>
<accession>A0A917N4G2</accession>
<dbReference type="GO" id="GO:0005524">
    <property type="term" value="F:ATP binding"/>
    <property type="evidence" value="ECO:0007669"/>
    <property type="project" value="UniProtKB-UniRule"/>
</dbReference>
<keyword evidence="16" id="KW-0406">Ion transport</keyword>
<dbReference type="NCBIfam" id="TIGR01511">
    <property type="entry name" value="ATPase-IB1_Cu"/>
    <property type="match status" value="1"/>
</dbReference>
<feature type="transmembrane region" description="Helical" evidence="21">
    <location>
        <begin position="200"/>
        <end position="224"/>
    </location>
</feature>
<evidence type="ECO:0000256" key="1">
    <source>
        <dbReference type="ARBA" id="ARBA00004651"/>
    </source>
</evidence>
<dbReference type="Gene3D" id="2.70.150.10">
    <property type="entry name" value="Calcium-transporting ATPase, cytoplasmic transduction domain A"/>
    <property type="match status" value="1"/>
</dbReference>
<feature type="transmembrane region" description="Helical" evidence="21">
    <location>
        <begin position="419"/>
        <end position="440"/>
    </location>
</feature>
<dbReference type="SUPFAM" id="SSF55008">
    <property type="entry name" value="HMA, heavy metal-associated domain"/>
    <property type="match status" value="2"/>
</dbReference>
<evidence type="ECO:0000256" key="10">
    <source>
        <dbReference type="ARBA" id="ARBA00022796"/>
    </source>
</evidence>
<keyword evidence="10" id="KW-0187">Copper transport</keyword>
<dbReference type="InterPro" id="IPR001757">
    <property type="entry name" value="P_typ_ATPase"/>
</dbReference>
<dbReference type="GO" id="GO:0043682">
    <property type="term" value="F:P-type divalent copper transporter activity"/>
    <property type="evidence" value="ECO:0007669"/>
    <property type="project" value="TreeGrafter"/>
</dbReference>
<dbReference type="InterPro" id="IPR023299">
    <property type="entry name" value="ATPase_P-typ_cyto_dom_N"/>
</dbReference>
<dbReference type="NCBIfam" id="TIGR00003">
    <property type="entry name" value="copper ion binding protein"/>
    <property type="match status" value="2"/>
</dbReference>
<evidence type="ECO:0000256" key="12">
    <source>
        <dbReference type="ARBA" id="ARBA00022842"/>
    </source>
</evidence>
<dbReference type="InterPro" id="IPR018303">
    <property type="entry name" value="ATPase_P-typ_P_site"/>
</dbReference>
<dbReference type="InterPro" id="IPR017969">
    <property type="entry name" value="Heavy-metal-associated_CS"/>
</dbReference>
<evidence type="ECO:0000256" key="16">
    <source>
        <dbReference type="ARBA" id="ARBA00023065"/>
    </source>
</evidence>
<protein>
    <recommendedName>
        <fullName evidence="4">Copper-exporting P-type ATPase</fullName>
        <ecNumber evidence="3">7.2.2.8</ecNumber>
    </recommendedName>
    <alternativeName>
        <fullName evidence="18">Copper-exporting P-type ATPase A</fullName>
    </alternativeName>
    <alternativeName>
        <fullName evidence="19">Cu(+)-exporting ATPase</fullName>
    </alternativeName>
</protein>
<evidence type="ECO:0000256" key="19">
    <source>
        <dbReference type="ARBA" id="ARBA00033239"/>
    </source>
</evidence>
<evidence type="ECO:0000313" key="23">
    <source>
        <dbReference type="EMBL" id="GGI65436.1"/>
    </source>
</evidence>
<feature type="domain" description="HMA" evidence="22">
    <location>
        <begin position="72"/>
        <end position="138"/>
    </location>
</feature>
<dbReference type="InterPro" id="IPR036163">
    <property type="entry name" value="HMA_dom_sf"/>
</dbReference>
<evidence type="ECO:0000256" key="7">
    <source>
        <dbReference type="ARBA" id="ARBA00022723"/>
    </source>
</evidence>
<dbReference type="FunFam" id="2.70.150.10:FF:000002">
    <property type="entry name" value="Copper-transporting ATPase 1, putative"/>
    <property type="match status" value="1"/>
</dbReference>
<dbReference type="GO" id="GO:0005886">
    <property type="term" value="C:plasma membrane"/>
    <property type="evidence" value="ECO:0007669"/>
    <property type="project" value="UniProtKB-SubCell"/>
</dbReference>
<dbReference type="InterPro" id="IPR008250">
    <property type="entry name" value="ATPase_P-typ_transduc_dom_A_sf"/>
</dbReference>
<keyword evidence="11 21" id="KW-0067">ATP-binding</keyword>
<dbReference type="PANTHER" id="PTHR43520">
    <property type="entry name" value="ATP7, ISOFORM B"/>
    <property type="match status" value="1"/>
</dbReference>
<evidence type="ECO:0000256" key="21">
    <source>
        <dbReference type="RuleBase" id="RU362081"/>
    </source>
</evidence>
<feature type="transmembrane region" description="Helical" evidence="21">
    <location>
        <begin position="161"/>
        <end position="180"/>
    </location>
</feature>
<evidence type="ECO:0000256" key="9">
    <source>
        <dbReference type="ARBA" id="ARBA00022741"/>
    </source>
</evidence>
<evidence type="ECO:0000256" key="6">
    <source>
        <dbReference type="ARBA" id="ARBA00022692"/>
    </source>
</evidence>
<keyword evidence="6 21" id="KW-0812">Transmembrane</keyword>
<evidence type="ECO:0000256" key="5">
    <source>
        <dbReference type="ARBA" id="ARBA00022448"/>
    </source>
</evidence>
<dbReference type="AlphaFoldDB" id="A0A917N4G2"/>
<keyword evidence="7 21" id="KW-0479">Metal-binding</keyword>
<dbReference type="SFLD" id="SFLDS00003">
    <property type="entry name" value="Haloacid_Dehalogenase"/>
    <property type="match status" value="1"/>
</dbReference>
<keyword evidence="8" id="KW-0677">Repeat</keyword>
<evidence type="ECO:0000256" key="4">
    <source>
        <dbReference type="ARBA" id="ARBA00015102"/>
    </source>
</evidence>
<evidence type="ECO:0000256" key="2">
    <source>
        <dbReference type="ARBA" id="ARBA00006024"/>
    </source>
</evidence>
<evidence type="ECO:0000256" key="15">
    <source>
        <dbReference type="ARBA" id="ARBA00023008"/>
    </source>
</evidence>
<name>A0A917N4G2_9ENTE</name>
<evidence type="ECO:0000256" key="20">
    <source>
        <dbReference type="ARBA" id="ARBA00049289"/>
    </source>
</evidence>
<dbReference type="PANTHER" id="PTHR43520:SF8">
    <property type="entry name" value="P-TYPE CU(+) TRANSPORTER"/>
    <property type="match status" value="1"/>
</dbReference>
<feature type="transmembrane region" description="Helical" evidence="21">
    <location>
        <begin position="790"/>
        <end position="809"/>
    </location>
</feature>
<dbReference type="Gene3D" id="3.30.70.100">
    <property type="match status" value="2"/>
</dbReference>
<comment type="catalytic activity">
    <reaction evidence="20">
        <text>Cu(+)(in) + ATP + H2O = Cu(+)(out) + ADP + phosphate + H(+)</text>
        <dbReference type="Rhea" id="RHEA:25792"/>
        <dbReference type="ChEBI" id="CHEBI:15377"/>
        <dbReference type="ChEBI" id="CHEBI:15378"/>
        <dbReference type="ChEBI" id="CHEBI:30616"/>
        <dbReference type="ChEBI" id="CHEBI:43474"/>
        <dbReference type="ChEBI" id="CHEBI:49552"/>
        <dbReference type="ChEBI" id="CHEBI:456216"/>
        <dbReference type="EC" id="7.2.2.8"/>
    </reaction>
</comment>
<dbReference type="GO" id="GO:0005507">
    <property type="term" value="F:copper ion binding"/>
    <property type="evidence" value="ECO:0007669"/>
    <property type="project" value="InterPro"/>
</dbReference>
<dbReference type="InterPro" id="IPR059000">
    <property type="entry name" value="ATPase_P-type_domA"/>
</dbReference>
<evidence type="ECO:0000256" key="14">
    <source>
        <dbReference type="ARBA" id="ARBA00022989"/>
    </source>
</evidence>
<feature type="domain" description="HMA" evidence="22">
    <location>
        <begin position="2"/>
        <end position="68"/>
    </location>
</feature>
<dbReference type="Proteomes" id="UP000622610">
    <property type="component" value="Unassembled WGS sequence"/>
</dbReference>
<dbReference type="InterPro" id="IPR006121">
    <property type="entry name" value="HMA_dom"/>
</dbReference>
<dbReference type="PRINTS" id="PR00943">
    <property type="entry name" value="CUATPASE"/>
</dbReference>
<feature type="transmembrane region" description="Helical" evidence="21">
    <location>
        <begin position="446"/>
        <end position="469"/>
    </location>
</feature>
<dbReference type="SUPFAM" id="SSF56784">
    <property type="entry name" value="HAD-like"/>
    <property type="match status" value="1"/>
</dbReference>
<dbReference type="Gene3D" id="3.40.50.1000">
    <property type="entry name" value="HAD superfamily/HAD-like"/>
    <property type="match status" value="1"/>
</dbReference>
<organism evidence="23 24">
    <name type="scientific">Enterococcus alcedinis</name>
    <dbReference type="NCBI Taxonomy" id="1274384"/>
    <lineage>
        <taxon>Bacteria</taxon>
        <taxon>Bacillati</taxon>
        <taxon>Bacillota</taxon>
        <taxon>Bacilli</taxon>
        <taxon>Lactobacillales</taxon>
        <taxon>Enterococcaceae</taxon>
        <taxon>Enterococcus</taxon>
    </lineage>
</organism>
<feature type="transmembrane region" description="Helical" evidence="21">
    <location>
        <begin position="267"/>
        <end position="285"/>
    </location>
</feature>
<evidence type="ECO:0000259" key="22">
    <source>
        <dbReference type="PROSITE" id="PS50846"/>
    </source>
</evidence>
<evidence type="ECO:0000256" key="13">
    <source>
        <dbReference type="ARBA" id="ARBA00022967"/>
    </source>
</evidence>
<comment type="caution">
    <text evidence="23">The sequence shown here is derived from an EMBL/GenBank/DDBJ whole genome shotgun (WGS) entry which is preliminary data.</text>
</comment>
<dbReference type="GO" id="GO:0055070">
    <property type="term" value="P:copper ion homeostasis"/>
    <property type="evidence" value="ECO:0007669"/>
    <property type="project" value="TreeGrafter"/>
</dbReference>
<gene>
    <name evidence="23" type="ORF">GCM10011482_10900</name>
</gene>
<keyword evidence="15" id="KW-0186">Copper</keyword>
<dbReference type="SFLD" id="SFLDG00002">
    <property type="entry name" value="C1.7:_P-type_atpase_like"/>
    <property type="match status" value="1"/>
</dbReference>
<dbReference type="InterPro" id="IPR044492">
    <property type="entry name" value="P_typ_ATPase_HD_dom"/>
</dbReference>
<dbReference type="Pfam" id="PF00403">
    <property type="entry name" value="HMA"/>
    <property type="match status" value="2"/>
</dbReference>
<dbReference type="EC" id="7.2.2.8" evidence="3"/>
<sequence>MKKESFAVVGMTCSSCAQTVEKTVQKLAGVKEASVNLATEKLTVSYNEEELTVQKISEAVHQAGYEVVQPTQEMTFAIEGMTCSSCAQTVEKTAKHLSGVKDAAVNLATEKLVVQFNPGAMQAREIITAVKEAGYDAKIFTSSKEATAEEADKKAKHLKDIWTRFVGSAIFTVPLLYLAMGDMVGLPTPAFLNPMENSVTFATLQLLLTIPVMYFGRSFFIVGFRTLFKGHPNMDSLVALGTSAAFLYSIYSTVLVYQGDAHAAMNLYYESAAVILTLITLGKYFESVSKGKTSEAIKKLMGLAPKTANIMRDGVEVEIAIEEVQTGDILVVRPGEKIPVDGTIVEGSSAIDESMLTGESLPVEKKIGDHVVGASINKTGSFKFEATKVGEDTTLSQIIHLVEEAQGSKAPIAQLADKVSGIFVPIVIVLAILAGVAWFFLGQESWVFALTITISVLVIACPCALGLATPTAIMVGTGKGAENGVLIKSGDALETTHKIETIVFDKTGTITEGKPVVTDMLTYQGMTEEGLLTLAAAAEVGSEHPLAQAIIERAKEKNLVLPESKDFNAIPGHGIEVFVDGQKVLFGNQKLMTENNIPLTNEVSDAQKLAMDGKTPMYLVLENQLVGIVAVADTVKASSKAAIARLHKMGLEVAMITGDNHQTAQAIAKQVGIDRVFSEVLPEDKAKEVKKLQSEGKKVAMVGDGINDAPALAQADVGIAIGTGTDVAIESADVVLMRGDLNDVPTAIELSRATIKNIRENLFWAFAYNVLGIPVAMGILYAFGGPLLSPMFAGAAMSFSSISVVLNALRLKRFKPKQI</sequence>
<proteinExistence type="inferred from homology"/>
<keyword evidence="17 21" id="KW-0472">Membrane</keyword>
<dbReference type="PRINTS" id="PR00942">
    <property type="entry name" value="CUATPASEI"/>
</dbReference>
<evidence type="ECO:0000256" key="3">
    <source>
        <dbReference type="ARBA" id="ARBA00012517"/>
    </source>
</evidence>
<keyword evidence="24" id="KW-1185">Reference proteome</keyword>
<evidence type="ECO:0000256" key="11">
    <source>
        <dbReference type="ARBA" id="ARBA00022840"/>
    </source>
</evidence>
<dbReference type="Gene3D" id="3.40.1110.10">
    <property type="entry name" value="Calcium-transporting ATPase, cytoplasmic domain N"/>
    <property type="match status" value="2"/>
</dbReference>
<dbReference type="GO" id="GO:0140581">
    <property type="term" value="F:P-type monovalent copper transporter activity"/>
    <property type="evidence" value="ECO:0007669"/>
    <property type="project" value="UniProtKB-EC"/>
</dbReference>